<evidence type="ECO:0000313" key="1">
    <source>
        <dbReference type="EMBL" id="KAG8363078.1"/>
    </source>
</evidence>
<protein>
    <submittedName>
        <fullName evidence="1">Uncharacterized protein</fullName>
    </submittedName>
</protein>
<organism evidence="1 2">
    <name type="scientific">Buddleja alternifolia</name>
    <dbReference type="NCBI Taxonomy" id="168488"/>
    <lineage>
        <taxon>Eukaryota</taxon>
        <taxon>Viridiplantae</taxon>
        <taxon>Streptophyta</taxon>
        <taxon>Embryophyta</taxon>
        <taxon>Tracheophyta</taxon>
        <taxon>Spermatophyta</taxon>
        <taxon>Magnoliopsida</taxon>
        <taxon>eudicotyledons</taxon>
        <taxon>Gunneridae</taxon>
        <taxon>Pentapetalae</taxon>
        <taxon>asterids</taxon>
        <taxon>lamiids</taxon>
        <taxon>Lamiales</taxon>
        <taxon>Scrophulariaceae</taxon>
        <taxon>Buddlejeae</taxon>
        <taxon>Buddleja</taxon>
    </lineage>
</organism>
<comment type="caution">
    <text evidence="1">The sequence shown here is derived from an EMBL/GenBank/DDBJ whole genome shotgun (WGS) entry which is preliminary data.</text>
</comment>
<name>A0AAV6W195_9LAMI</name>
<dbReference type="EMBL" id="WHWC01000073">
    <property type="protein sequence ID" value="KAG8363078.1"/>
    <property type="molecule type" value="Genomic_DNA"/>
</dbReference>
<sequence length="91" mass="10072">MYSSEDEGENESEEYAYMKDKSLSLSLFMEVLQEKTGNDDIDIGKLRPILFDVFGDDASPRFEQLNGLRRDMGSSNIGLSGCIASQGKPAL</sequence>
<keyword evidence="2" id="KW-1185">Reference proteome</keyword>
<reference evidence="1" key="1">
    <citation type="submission" date="2019-10" db="EMBL/GenBank/DDBJ databases">
        <authorList>
            <person name="Zhang R."/>
            <person name="Pan Y."/>
            <person name="Wang J."/>
            <person name="Ma R."/>
            <person name="Yu S."/>
        </authorList>
    </citation>
    <scope>NUCLEOTIDE SEQUENCE</scope>
    <source>
        <strain evidence="1">LA-IB0</strain>
        <tissue evidence="1">Leaf</tissue>
    </source>
</reference>
<dbReference type="Proteomes" id="UP000826271">
    <property type="component" value="Unassembled WGS sequence"/>
</dbReference>
<accession>A0AAV6W195</accession>
<proteinExistence type="predicted"/>
<evidence type="ECO:0000313" key="2">
    <source>
        <dbReference type="Proteomes" id="UP000826271"/>
    </source>
</evidence>
<dbReference type="AlphaFoldDB" id="A0AAV6W195"/>
<gene>
    <name evidence="1" type="ORF">BUALT_BualtUnG0007100</name>
</gene>